<accession>A0AA50A783</accession>
<dbReference type="EMBL" id="OQ890325">
    <property type="protein sequence ID" value="WLJ26305.1"/>
    <property type="molecule type" value="Genomic_DNA"/>
</dbReference>
<evidence type="ECO:0000313" key="1">
    <source>
        <dbReference type="EMBL" id="WLJ26305.1"/>
    </source>
</evidence>
<protein>
    <submittedName>
        <fullName evidence="1">Head closure knob</fullName>
    </submittedName>
</protein>
<sequence>MRYDKSIKLIKSKSEYDYDTGDTINKYVEVVEKMACVSGVSAENKKLLFGDIETDTKVFRMKNGINFDFNFVKYKNKLYGIKSIQTYRDDVAIYGSVDNG</sequence>
<name>A0AA50A783_9VIRU</name>
<organism evidence="1">
    <name type="scientific">Firmicutes phage HS19</name>
    <dbReference type="NCBI Taxonomy" id="3056397"/>
    <lineage>
        <taxon>Viruses</taxon>
    </lineage>
</organism>
<reference evidence="1" key="1">
    <citation type="submission" date="2023-04" db="EMBL/GenBank/DDBJ databases">
        <title>The human skin virome in hidradenitis suppurativa patients.</title>
        <authorList>
            <person name="Jansen D."/>
        </authorList>
    </citation>
    <scope>NUCLEOTIDE SEQUENCE</scope>
    <source>
        <strain evidence="1">VC4_HSPhageD</strain>
    </source>
</reference>
<proteinExistence type="predicted"/>